<gene>
    <name evidence="5" type="ORF">ANME2D_03189</name>
</gene>
<reference evidence="5 6" key="1">
    <citation type="journal article" date="2013" name="Nature">
        <title>Anaerobic oxidation of methane coupled to nitrate reduction in a novel archaeal lineage.</title>
        <authorList>
            <person name="Haroon M.F."/>
            <person name="Hu S."/>
            <person name="Shi Y."/>
            <person name="Imelfort M."/>
            <person name="Keller J."/>
            <person name="Hugenholtz P."/>
            <person name="Yuan Z."/>
            <person name="Tyson G.W."/>
        </authorList>
    </citation>
    <scope>NUCLEOTIDE SEQUENCE [LARGE SCALE GENOMIC DNA]</scope>
    <source>
        <strain evidence="5 6">ANME-2d</strain>
    </source>
</reference>
<evidence type="ECO:0000256" key="1">
    <source>
        <dbReference type="ARBA" id="ARBA00022603"/>
    </source>
</evidence>
<dbReference type="CDD" id="cd02440">
    <property type="entry name" value="AdoMet_MTases"/>
    <property type="match status" value="1"/>
</dbReference>
<dbReference type="PANTHER" id="PTHR43712:SF2">
    <property type="entry name" value="O-METHYLTRANSFERASE CICE"/>
    <property type="match status" value="1"/>
</dbReference>
<keyword evidence="2" id="KW-0808">Transferase</keyword>
<protein>
    <submittedName>
        <fullName evidence="5">Methylase involved in ubiquinone/menaquinone biosynthesis</fullName>
    </submittedName>
</protein>
<dbReference type="InterPro" id="IPR036390">
    <property type="entry name" value="WH_DNA-bd_sf"/>
</dbReference>
<keyword evidence="5" id="KW-0830">Ubiquinone</keyword>
<dbReference type="Proteomes" id="UP000027153">
    <property type="component" value="Unassembled WGS sequence"/>
</dbReference>
<dbReference type="Pfam" id="PF00891">
    <property type="entry name" value="Methyltransf_2"/>
    <property type="match status" value="1"/>
</dbReference>
<evidence type="ECO:0000256" key="3">
    <source>
        <dbReference type="ARBA" id="ARBA00022691"/>
    </source>
</evidence>
<dbReference type="SUPFAM" id="SSF46785">
    <property type="entry name" value="Winged helix' DNA-binding domain"/>
    <property type="match status" value="1"/>
</dbReference>
<sequence>MIKMWSLDEEFDFETARDYASKLVLLGSAQRAGIFDALSDKKDIATLKHMLNADERALFIVLEALCAMGYVHKRQDRYIIAEKARALFLERGENYIGGSLPHFLDIMDAWLELPEIIKGAKPEREEKHDVAAFMNAMASRPDKVVEETVDHCLKRMKNARNVLDLGGGPGKYSRAFINRGLSAVLYDLPEAIDYVSIKFGLKDIKALTLKKGDFTKETKEFVNEFDGETFDIVFMGNICHIYSEEENRRLIRRVSSVLKDGGMIAIEDFVRGRSPVAEMFAVNMLANTEGGSTYTEEQYREWLKDAGFGNIEVIDLAEKDSQLITAFWGLL</sequence>
<keyword evidence="3" id="KW-0949">S-adenosyl-L-methionine</keyword>
<organism evidence="5 6">
    <name type="scientific">Candidatus Methanoperedens nitratireducens</name>
    <dbReference type="NCBI Taxonomy" id="1392998"/>
    <lineage>
        <taxon>Archaea</taxon>
        <taxon>Methanobacteriati</taxon>
        <taxon>Methanobacteriota</taxon>
        <taxon>Stenosarchaea group</taxon>
        <taxon>Methanomicrobia</taxon>
        <taxon>Methanosarcinales</taxon>
        <taxon>ANME-2 cluster</taxon>
        <taxon>Candidatus Methanoperedentaceae</taxon>
        <taxon>Candidatus Methanoperedens</taxon>
    </lineage>
</organism>
<dbReference type="InterPro" id="IPR029063">
    <property type="entry name" value="SAM-dependent_MTases_sf"/>
</dbReference>
<dbReference type="SUPFAM" id="SSF53335">
    <property type="entry name" value="S-adenosyl-L-methionine-dependent methyltransferases"/>
    <property type="match status" value="1"/>
</dbReference>
<dbReference type="GO" id="GO:0032259">
    <property type="term" value="P:methylation"/>
    <property type="evidence" value="ECO:0007669"/>
    <property type="project" value="UniProtKB-KW"/>
</dbReference>
<dbReference type="Gene3D" id="3.40.50.150">
    <property type="entry name" value="Vaccinia Virus protein VP39"/>
    <property type="match status" value="1"/>
</dbReference>
<dbReference type="EMBL" id="JMIY01000007">
    <property type="protein sequence ID" value="KCZ71157.1"/>
    <property type="molecule type" value="Genomic_DNA"/>
</dbReference>
<feature type="domain" description="O-methyltransferase C-terminal" evidence="4">
    <location>
        <begin position="128"/>
        <end position="308"/>
    </location>
</feature>
<evidence type="ECO:0000259" key="4">
    <source>
        <dbReference type="Pfam" id="PF00891"/>
    </source>
</evidence>
<dbReference type="RefSeq" id="WP_052368977.1">
    <property type="nucleotide sequence ID" value="NZ_JMIY01000007.1"/>
</dbReference>
<evidence type="ECO:0000256" key="2">
    <source>
        <dbReference type="ARBA" id="ARBA00022679"/>
    </source>
</evidence>
<proteinExistence type="predicted"/>
<dbReference type="AlphaFoldDB" id="A0A062V195"/>
<keyword evidence="1 5" id="KW-0489">Methyltransferase</keyword>
<evidence type="ECO:0000313" key="6">
    <source>
        <dbReference type="Proteomes" id="UP000027153"/>
    </source>
</evidence>
<dbReference type="Gene3D" id="1.10.10.10">
    <property type="entry name" value="Winged helix-like DNA-binding domain superfamily/Winged helix DNA-binding domain"/>
    <property type="match status" value="1"/>
</dbReference>
<evidence type="ECO:0000313" key="5">
    <source>
        <dbReference type="EMBL" id="KCZ71157.1"/>
    </source>
</evidence>
<comment type="caution">
    <text evidence="5">The sequence shown here is derived from an EMBL/GenBank/DDBJ whole genome shotgun (WGS) entry which is preliminary data.</text>
</comment>
<keyword evidence="6" id="KW-1185">Reference proteome</keyword>
<dbReference type="InterPro" id="IPR036388">
    <property type="entry name" value="WH-like_DNA-bd_sf"/>
</dbReference>
<dbReference type="GO" id="GO:0008171">
    <property type="term" value="F:O-methyltransferase activity"/>
    <property type="evidence" value="ECO:0007669"/>
    <property type="project" value="InterPro"/>
</dbReference>
<accession>A0A062V195</accession>
<name>A0A062V195_9EURY</name>
<dbReference type="OrthoDB" id="146767at2157"/>
<dbReference type="PANTHER" id="PTHR43712">
    <property type="entry name" value="PUTATIVE (AFU_ORTHOLOGUE AFUA_4G14580)-RELATED"/>
    <property type="match status" value="1"/>
</dbReference>
<dbReference type="InterPro" id="IPR001077">
    <property type="entry name" value="COMT_C"/>
</dbReference>